<protein>
    <submittedName>
        <fullName evidence="3">Xanthine dehydrogenase family protein subunit M</fullName>
    </submittedName>
</protein>
<evidence type="ECO:0000256" key="1">
    <source>
        <dbReference type="ARBA" id="ARBA00023002"/>
    </source>
</evidence>
<dbReference type="InterPro" id="IPR002346">
    <property type="entry name" value="Mopterin_DH_FAD-bd"/>
</dbReference>
<reference evidence="4" key="1">
    <citation type="journal article" date="2019" name="Int. J. Syst. Evol. Microbiol.">
        <title>The Global Catalogue of Microorganisms (GCM) 10K type strain sequencing project: providing services to taxonomists for standard genome sequencing and annotation.</title>
        <authorList>
            <consortium name="The Broad Institute Genomics Platform"/>
            <consortium name="The Broad Institute Genome Sequencing Center for Infectious Disease"/>
            <person name="Wu L."/>
            <person name="Ma J."/>
        </authorList>
    </citation>
    <scope>NUCLEOTIDE SEQUENCE [LARGE SCALE GENOMIC DNA]</scope>
    <source>
        <strain evidence="4">JCM 16898</strain>
    </source>
</reference>
<dbReference type="PANTHER" id="PTHR42659">
    <property type="entry name" value="XANTHINE DEHYDROGENASE SUBUNIT C-RELATED"/>
    <property type="match status" value="1"/>
</dbReference>
<dbReference type="Gene3D" id="3.30.390.50">
    <property type="entry name" value="CO dehydrogenase flavoprotein, C-terminal domain"/>
    <property type="match status" value="1"/>
</dbReference>
<name>A0ABP6YFN1_9PSEU</name>
<dbReference type="SUPFAM" id="SSF56176">
    <property type="entry name" value="FAD-binding/transporter-associated domain-like"/>
    <property type="match status" value="1"/>
</dbReference>
<keyword evidence="4" id="KW-1185">Reference proteome</keyword>
<dbReference type="InterPro" id="IPR005107">
    <property type="entry name" value="CO_DH_flav_C"/>
</dbReference>
<dbReference type="InterPro" id="IPR016167">
    <property type="entry name" value="FAD-bd_PCMH_sub1"/>
</dbReference>
<keyword evidence="1" id="KW-0560">Oxidoreductase</keyword>
<evidence type="ECO:0000259" key="2">
    <source>
        <dbReference type="PROSITE" id="PS51387"/>
    </source>
</evidence>
<evidence type="ECO:0000313" key="4">
    <source>
        <dbReference type="Proteomes" id="UP001500689"/>
    </source>
</evidence>
<dbReference type="InterPro" id="IPR016169">
    <property type="entry name" value="FAD-bd_PCMH_sub2"/>
</dbReference>
<dbReference type="InterPro" id="IPR051312">
    <property type="entry name" value="Diverse_Substr_Oxidored"/>
</dbReference>
<dbReference type="Pfam" id="PF00941">
    <property type="entry name" value="FAD_binding_5"/>
    <property type="match status" value="1"/>
</dbReference>
<organism evidence="3 4">
    <name type="scientific">Amycolatopsis ultiminotia</name>
    <dbReference type="NCBI Taxonomy" id="543629"/>
    <lineage>
        <taxon>Bacteria</taxon>
        <taxon>Bacillati</taxon>
        <taxon>Actinomycetota</taxon>
        <taxon>Actinomycetes</taxon>
        <taxon>Pseudonocardiales</taxon>
        <taxon>Pseudonocardiaceae</taxon>
        <taxon>Amycolatopsis</taxon>
    </lineage>
</organism>
<dbReference type="InterPro" id="IPR036683">
    <property type="entry name" value="CO_DH_flav_C_dom_sf"/>
</dbReference>
<dbReference type="EMBL" id="BAAAZN010000025">
    <property type="protein sequence ID" value="GAA3581390.1"/>
    <property type="molecule type" value="Genomic_DNA"/>
</dbReference>
<dbReference type="Proteomes" id="UP001500689">
    <property type="component" value="Unassembled WGS sequence"/>
</dbReference>
<dbReference type="PROSITE" id="PS51387">
    <property type="entry name" value="FAD_PCMH"/>
    <property type="match status" value="1"/>
</dbReference>
<gene>
    <name evidence="3" type="ORF">GCM10022222_77610</name>
</gene>
<dbReference type="PANTHER" id="PTHR42659:SF1">
    <property type="entry name" value="OXIDOREDUCTASE"/>
    <property type="match status" value="1"/>
</dbReference>
<dbReference type="Pfam" id="PF03450">
    <property type="entry name" value="CO_deh_flav_C"/>
    <property type="match status" value="1"/>
</dbReference>
<feature type="domain" description="FAD-binding PCMH-type" evidence="2">
    <location>
        <begin position="1"/>
        <end position="231"/>
    </location>
</feature>
<sequence>MKEFAYSRARTAAEASALAGRSGTCLIAGGTELLNWMRLGIVAPDQVVDIGAIPGQAGIRLEGDTLLIGALADLNRIAGHPLVEAHAPLLGQACRSAASPQVRNRATLGGNILQRTRCPYFRAEEPLPWGCNKRRPGSGCSAHRGRNGEHAILGWTGSCVATHPSDPLVALTCLGAEVELVSPNALRRAPVGTLHVTQREARHAGEDSARYENTLRDDEMIVGFRIPAQSVTGTSYIKVRERRSYAYALVSAAAALRVEGGAVRSLGLVLGSVAQRPWRLRGAEAALIGQPISKDTVHAAVEEDLREAKSLPDNEHKIRLARNAAVRAVLTAATS</sequence>
<proteinExistence type="predicted"/>
<dbReference type="Gene3D" id="3.30.43.10">
    <property type="entry name" value="Uridine Diphospho-n-acetylenolpyruvylglucosamine Reductase, domain 2"/>
    <property type="match status" value="1"/>
</dbReference>
<dbReference type="InterPro" id="IPR016166">
    <property type="entry name" value="FAD-bd_PCMH"/>
</dbReference>
<dbReference type="Gene3D" id="3.30.465.10">
    <property type="match status" value="2"/>
</dbReference>
<dbReference type="SMART" id="SM01092">
    <property type="entry name" value="CO_deh_flav_C"/>
    <property type="match status" value="1"/>
</dbReference>
<evidence type="ECO:0000313" key="3">
    <source>
        <dbReference type="EMBL" id="GAA3581390.1"/>
    </source>
</evidence>
<dbReference type="SUPFAM" id="SSF55447">
    <property type="entry name" value="CO dehydrogenase flavoprotein C-terminal domain-like"/>
    <property type="match status" value="1"/>
</dbReference>
<comment type="caution">
    <text evidence="3">The sequence shown here is derived from an EMBL/GenBank/DDBJ whole genome shotgun (WGS) entry which is preliminary data.</text>
</comment>
<dbReference type="RefSeq" id="WP_344868377.1">
    <property type="nucleotide sequence ID" value="NZ_BAAAZN010000025.1"/>
</dbReference>
<dbReference type="InterPro" id="IPR036318">
    <property type="entry name" value="FAD-bd_PCMH-like_sf"/>
</dbReference>
<accession>A0ABP6YFN1</accession>